<dbReference type="STRING" id="658167.SAMN04488135_12154"/>
<gene>
    <name evidence="3" type="ORF">SAMN04488135_12154</name>
</gene>
<keyword evidence="2" id="KW-0564">Palmitate</keyword>
<accession>A0A1M6A950</accession>
<dbReference type="AlphaFoldDB" id="A0A1M6A950"/>
<reference evidence="3 4" key="1">
    <citation type="submission" date="2016-11" db="EMBL/GenBank/DDBJ databases">
        <authorList>
            <person name="Jaros S."/>
            <person name="Januszkiewicz K."/>
            <person name="Wedrychowicz H."/>
        </authorList>
    </citation>
    <scope>NUCLEOTIDE SEQUENCE [LARGE SCALE GENOMIC DNA]</scope>
    <source>
        <strain evidence="3 4">CGMCC 1.10190</strain>
    </source>
</reference>
<evidence type="ECO:0000313" key="3">
    <source>
        <dbReference type="EMBL" id="SHI32946.1"/>
    </source>
</evidence>
<dbReference type="GO" id="GO:0005886">
    <property type="term" value="C:plasma membrane"/>
    <property type="evidence" value="ECO:0007669"/>
    <property type="project" value="UniProtKB-SubCell"/>
</dbReference>
<dbReference type="SUPFAM" id="SSF56954">
    <property type="entry name" value="Outer membrane efflux proteins (OEP)"/>
    <property type="match status" value="1"/>
</dbReference>
<sequence length="478" mass="50807">MNIPRSPSFLLTAWALALALGGCAVGPDYQRPEFERGLAAAFDGRSDSGAPAARVEQAWWRAFGDAALDALVEQALARSPDIEAAQARIRQARASAAMAAGGQLPQIGAAASVSRDRISRNSELMANNPLPDPQTTFTAYAAGFDASWEIDLFGRTARQVQASRARSQAAEAGAHDARLQVAAEVARNVIEYRALAQRLDNANRDAAYAGELLRLAQLQRGAGLASDSDVHGAQDDHARSAAVVPALEARRHAVLAALTVMLDSDIARVRSVLAAQRPIPQVPEFVDVGVPSELLRRRADVREAERQLAAATADIGVAVADQYPRLTLVGSLGLDSIHPGQLTDAMSRAWSVGPSLALPLFSGGRLREQVKVREAGRDAALAAYRKAVLAAVADTETALVGFDRERGRLADLGRSRSALRDNVALAGQRYRAGETARIELLAAQRALAAVEDQWLQSRQARAIGLLALVKALGGGWNE</sequence>
<organism evidence="3 4">
    <name type="scientific">Pollutimonas bauzanensis</name>
    <dbReference type="NCBI Taxonomy" id="658167"/>
    <lineage>
        <taxon>Bacteria</taxon>
        <taxon>Pseudomonadati</taxon>
        <taxon>Pseudomonadota</taxon>
        <taxon>Betaproteobacteria</taxon>
        <taxon>Burkholderiales</taxon>
        <taxon>Alcaligenaceae</taxon>
        <taxon>Pollutimonas</taxon>
    </lineage>
</organism>
<dbReference type="GO" id="GO:0015562">
    <property type="term" value="F:efflux transmembrane transporter activity"/>
    <property type="evidence" value="ECO:0007669"/>
    <property type="project" value="InterPro"/>
</dbReference>
<keyword evidence="2" id="KW-0812">Transmembrane</keyword>
<dbReference type="Proteomes" id="UP000184226">
    <property type="component" value="Unassembled WGS sequence"/>
</dbReference>
<dbReference type="PROSITE" id="PS51257">
    <property type="entry name" value="PROKAR_LIPOPROTEIN"/>
    <property type="match status" value="1"/>
</dbReference>
<comment type="subcellular location">
    <subcellularLocation>
        <location evidence="2">Cell membrane</location>
        <topology evidence="2">Lipid-anchor</topology>
    </subcellularLocation>
</comment>
<dbReference type="NCBIfam" id="TIGR01845">
    <property type="entry name" value="outer_NodT"/>
    <property type="match status" value="1"/>
</dbReference>
<keyword evidence="2" id="KW-0472">Membrane</keyword>
<evidence type="ECO:0000256" key="2">
    <source>
        <dbReference type="RuleBase" id="RU362097"/>
    </source>
</evidence>
<dbReference type="Pfam" id="PF02321">
    <property type="entry name" value="OEP"/>
    <property type="match status" value="2"/>
</dbReference>
<keyword evidence="2 3" id="KW-0449">Lipoprotein</keyword>
<comment type="similarity">
    <text evidence="1 2">Belongs to the outer membrane factor (OMF) (TC 1.B.17) family.</text>
</comment>
<keyword evidence="2" id="KW-1134">Transmembrane beta strand</keyword>
<protein>
    <submittedName>
        <fullName evidence="3">Efflux transporter, outer membrane factor (OMF) lipoprotein, NodT family</fullName>
    </submittedName>
</protein>
<keyword evidence="4" id="KW-1185">Reference proteome</keyword>
<dbReference type="PANTHER" id="PTHR30203:SF25">
    <property type="entry name" value="OUTER MEMBRANE PROTEIN-RELATED"/>
    <property type="match status" value="1"/>
</dbReference>
<dbReference type="EMBL" id="FQXE01000021">
    <property type="protein sequence ID" value="SHI32946.1"/>
    <property type="molecule type" value="Genomic_DNA"/>
</dbReference>
<proteinExistence type="inferred from homology"/>
<dbReference type="InterPro" id="IPR003423">
    <property type="entry name" value="OMP_efflux"/>
</dbReference>
<dbReference type="OrthoDB" id="9770517at2"/>
<evidence type="ECO:0000313" key="4">
    <source>
        <dbReference type="Proteomes" id="UP000184226"/>
    </source>
</evidence>
<evidence type="ECO:0000256" key="1">
    <source>
        <dbReference type="ARBA" id="ARBA00007613"/>
    </source>
</evidence>
<dbReference type="RefSeq" id="WP_073109523.1">
    <property type="nucleotide sequence ID" value="NZ_FQXE01000021.1"/>
</dbReference>
<dbReference type="Gene3D" id="1.20.1600.10">
    <property type="entry name" value="Outer membrane efflux proteins (OEP)"/>
    <property type="match status" value="1"/>
</dbReference>
<name>A0A1M6A950_9BURK</name>
<dbReference type="Gene3D" id="2.20.200.10">
    <property type="entry name" value="Outer membrane efflux proteins (OEP)"/>
    <property type="match status" value="1"/>
</dbReference>
<dbReference type="InterPro" id="IPR010131">
    <property type="entry name" value="MdtP/NodT-like"/>
</dbReference>
<dbReference type="PANTHER" id="PTHR30203">
    <property type="entry name" value="OUTER MEMBRANE CATION EFFLUX PROTEIN"/>
    <property type="match status" value="1"/>
</dbReference>